<dbReference type="InterPro" id="IPR016187">
    <property type="entry name" value="CTDL_fold"/>
</dbReference>
<dbReference type="Proteomes" id="UP000694404">
    <property type="component" value="Unplaced"/>
</dbReference>
<dbReference type="PROSITE" id="PS01186">
    <property type="entry name" value="EGF_2"/>
    <property type="match status" value="1"/>
</dbReference>
<keyword evidence="6" id="KW-0393">Immunoglobulin domain</keyword>
<keyword evidence="5" id="KW-0325">Glycoprotein</keyword>
<dbReference type="AlphaFoldDB" id="A0A8C0IY84"/>
<dbReference type="GO" id="GO:0045202">
    <property type="term" value="C:synapse"/>
    <property type="evidence" value="ECO:0007669"/>
    <property type="project" value="TreeGrafter"/>
</dbReference>
<keyword evidence="3" id="KW-0677">Repeat</keyword>
<dbReference type="CDD" id="cd00054">
    <property type="entry name" value="EGF_CA"/>
    <property type="match status" value="1"/>
</dbReference>
<dbReference type="Gene3D" id="2.10.25.10">
    <property type="entry name" value="Laminin"/>
    <property type="match status" value="1"/>
</dbReference>
<evidence type="ECO:0000256" key="6">
    <source>
        <dbReference type="ARBA" id="ARBA00023319"/>
    </source>
</evidence>
<organism evidence="11 12">
    <name type="scientific">Chelonoidis abingdonii</name>
    <name type="common">Abingdon island giant tortoise</name>
    <name type="synonym">Testudo abingdonii</name>
    <dbReference type="NCBI Taxonomy" id="106734"/>
    <lineage>
        <taxon>Eukaryota</taxon>
        <taxon>Metazoa</taxon>
        <taxon>Chordata</taxon>
        <taxon>Craniata</taxon>
        <taxon>Vertebrata</taxon>
        <taxon>Euteleostomi</taxon>
        <taxon>Archelosauria</taxon>
        <taxon>Testudinata</taxon>
        <taxon>Testudines</taxon>
        <taxon>Cryptodira</taxon>
        <taxon>Durocryptodira</taxon>
        <taxon>Testudinoidea</taxon>
        <taxon>Testudinidae</taxon>
        <taxon>Chelonoidis</taxon>
    </lineage>
</organism>
<dbReference type="FunFam" id="2.10.25.10:FF:000100">
    <property type="entry name" value="neurogenic locus notch homolog protein 3"/>
    <property type="match status" value="1"/>
</dbReference>
<dbReference type="GO" id="GO:0010001">
    <property type="term" value="P:glial cell differentiation"/>
    <property type="evidence" value="ECO:0007669"/>
    <property type="project" value="TreeGrafter"/>
</dbReference>
<dbReference type="GO" id="GO:0007417">
    <property type="term" value="P:central nervous system development"/>
    <property type="evidence" value="ECO:0007669"/>
    <property type="project" value="TreeGrafter"/>
</dbReference>
<feature type="disulfide bond" evidence="7">
    <location>
        <begin position="44"/>
        <end position="53"/>
    </location>
</feature>
<dbReference type="PROSITE" id="PS00022">
    <property type="entry name" value="EGF_1"/>
    <property type="match status" value="1"/>
</dbReference>
<reference evidence="11" key="2">
    <citation type="submission" date="2025-09" db="UniProtKB">
        <authorList>
            <consortium name="Ensembl"/>
        </authorList>
    </citation>
    <scope>IDENTIFICATION</scope>
</reference>
<reference evidence="11" key="1">
    <citation type="submission" date="2025-08" db="UniProtKB">
        <authorList>
            <consortium name="Ensembl"/>
        </authorList>
    </citation>
    <scope>IDENTIFICATION</scope>
</reference>
<protein>
    <recommendedName>
        <fullName evidence="13">C-type lectin domain-containing protein</fullName>
    </recommendedName>
</protein>
<evidence type="ECO:0000256" key="7">
    <source>
        <dbReference type="PROSITE-ProRule" id="PRU00076"/>
    </source>
</evidence>
<dbReference type="InterPro" id="IPR050691">
    <property type="entry name" value="Hyaluronan_bind_Proteoglycan"/>
</dbReference>
<sequence>MSLGIPGLSCLLHSLHVLSDDCIPNPCMNGGTCSEEGDRISCICLPGYGGDTCETGESGGALQTHKPVKRMLRCLCILSFSPHWLSCLCSFLPPDLEKCRPGWNNFQGSCYKHFAIRRSWEDAETQCRRYGGHLVNIMTPEEQNFINNQYKEYQWIGLNDRTIEGDFQWSDGSPLYENWYHGQPDSYFLSGEDCVVIAWHNGGQWSDVPCNYHLSYTCKMGLGKPQLYHFFHRCQLLFFSNGKWASCSLTVLCVCNILLCSVKSKCLNKWGPPWEEK</sequence>
<evidence type="ECO:0000313" key="11">
    <source>
        <dbReference type="Ensembl" id="ENSCABP00000024115.1"/>
    </source>
</evidence>
<feature type="chain" id="PRO_5034640390" description="C-type lectin domain-containing protein" evidence="8">
    <location>
        <begin position="20"/>
        <end position="277"/>
    </location>
</feature>
<proteinExistence type="predicted"/>
<evidence type="ECO:0000259" key="10">
    <source>
        <dbReference type="PROSITE" id="PS50041"/>
    </source>
</evidence>
<dbReference type="Pfam" id="PF00059">
    <property type="entry name" value="Lectin_C"/>
    <property type="match status" value="1"/>
</dbReference>
<evidence type="ECO:0000256" key="3">
    <source>
        <dbReference type="ARBA" id="ARBA00022737"/>
    </source>
</evidence>
<dbReference type="GO" id="GO:0072534">
    <property type="term" value="C:perineuronal net"/>
    <property type="evidence" value="ECO:0007669"/>
    <property type="project" value="TreeGrafter"/>
</dbReference>
<dbReference type="InterPro" id="IPR016186">
    <property type="entry name" value="C-type_lectin-like/link_sf"/>
</dbReference>
<keyword evidence="4 7" id="KW-1015">Disulfide bond</keyword>
<dbReference type="GO" id="GO:0001501">
    <property type="term" value="P:skeletal system development"/>
    <property type="evidence" value="ECO:0007669"/>
    <property type="project" value="TreeGrafter"/>
</dbReference>
<dbReference type="Gene3D" id="3.10.100.10">
    <property type="entry name" value="Mannose-Binding Protein A, subunit A"/>
    <property type="match status" value="1"/>
</dbReference>
<dbReference type="PROSITE" id="PS00615">
    <property type="entry name" value="C_TYPE_LECTIN_1"/>
    <property type="match status" value="1"/>
</dbReference>
<dbReference type="InterPro" id="IPR018378">
    <property type="entry name" value="C-type_lectin_CS"/>
</dbReference>
<feature type="domain" description="C-type lectin" evidence="10">
    <location>
        <begin position="106"/>
        <end position="219"/>
    </location>
</feature>
<comment type="caution">
    <text evidence="7">Lacks conserved residue(s) required for the propagation of feature annotation.</text>
</comment>
<accession>A0A8C0IY84</accession>
<evidence type="ECO:0008006" key="13">
    <source>
        <dbReference type="Google" id="ProtNLM"/>
    </source>
</evidence>
<dbReference type="FunFam" id="3.10.100.10:FF:000003">
    <property type="entry name" value="Versican core protein"/>
    <property type="match status" value="1"/>
</dbReference>
<keyword evidence="1 7" id="KW-0245">EGF-like domain</keyword>
<dbReference type="GO" id="GO:0005615">
    <property type="term" value="C:extracellular space"/>
    <property type="evidence" value="ECO:0007669"/>
    <property type="project" value="TreeGrafter"/>
</dbReference>
<evidence type="ECO:0000256" key="2">
    <source>
        <dbReference type="ARBA" id="ARBA00022729"/>
    </source>
</evidence>
<feature type="signal peptide" evidence="8">
    <location>
        <begin position="1"/>
        <end position="19"/>
    </location>
</feature>
<dbReference type="GO" id="GO:0002052">
    <property type="term" value="P:positive regulation of neuroblast proliferation"/>
    <property type="evidence" value="ECO:0007669"/>
    <property type="project" value="TreeGrafter"/>
</dbReference>
<keyword evidence="2 8" id="KW-0732">Signal</keyword>
<dbReference type="PROSITE" id="PS50026">
    <property type="entry name" value="EGF_3"/>
    <property type="match status" value="1"/>
</dbReference>
<dbReference type="Ensembl" id="ENSCABT00000026417.1">
    <property type="protein sequence ID" value="ENSCABP00000024115.1"/>
    <property type="gene ID" value="ENSCABG00000017765.1"/>
</dbReference>
<dbReference type="SUPFAM" id="SSF56436">
    <property type="entry name" value="C-type lectin-like"/>
    <property type="match status" value="1"/>
</dbReference>
<dbReference type="SUPFAM" id="SSF57196">
    <property type="entry name" value="EGF/Laminin"/>
    <property type="match status" value="1"/>
</dbReference>
<dbReference type="PANTHER" id="PTHR22804:SF41">
    <property type="entry name" value="BREVICAN CORE PROTEIN"/>
    <property type="match status" value="1"/>
</dbReference>
<evidence type="ECO:0000256" key="1">
    <source>
        <dbReference type="ARBA" id="ARBA00022536"/>
    </source>
</evidence>
<dbReference type="Pfam" id="PF00008">
    <property type="entry name" value="EGF"/>
    <property type="match status" value="1"/>
</dbReference>
<dbReference type="PROSITE" id="PS50041">
    <property type="entry name" value="C_TYPE_LECTIN_2"/>
    <property type="match status" value="1"/>
</dbReference>
<evidence type="ECO:0000256" key="8">
    <source>
        <dbReference type="SAM" id="SignalP"/>
    </source>
</evidence>
<dbReference type="PANTHER" id="PTHR22804">
    <property type="entry name" value="AGGRECAN/VERSICAN PROTEOGLYCAN"/>
    <property type="match status" value="1"/>
</dbReference>
<dbReference type="SMART" id="SM00034">
    <property type="entry name" value="CLECT"/>
    <property type="match status" value="1"/>
</dbReference>
<dbReference type="InterPro" id="IPR000742">
    <property type="entry name" value="EGF"/>
</dbReference>
<dbReference type="OMA" id="INGMEYQ"/>
<dbReference type="GeneTree" id="ENSGT00940000157343"/>
<dbReference type="SMART" id="SM00181">
    <property type="entry name" value="EGF"/>
    <property type="match status" value="1"/>
</dbReference>
<dbReference type="InterPro" id="IPR001304">
    <property type="entry name" value="C-type_lectin-like"/>
</dbReference>
<evidence type="ECO:0000256" key="4">
    <source>
        <dbReference type="ARBA" id="ARBA00023157"/>
    </source>
</evidence>
<keyword evidence="12" id="KW-1185">Reference proteome</keyword>
<evidence type="ECO:0000313" key="12">
    <source>
        <dbReference type="Proteomes" id="UP000694404"/>
    </source>
</evidence>
<feature type="domain" description="EGF-like" evidence="9">
    <location>
        <begin position="18"/>
        <end position="54"/>
    </location>
</feature>
<name>A0A8C0IY84_CHEAB</name>
<evidence type="ECO:0000256" key="5">
    <source>
        <dbReference type="ARBA" id="ARBA00023180"/>
    </source>
</evidence>
<evidence type="ECO:0000259" key="9">
    <source>
        <dbReference type="PROSITE" id="PS50026"/>
    </source>
</evidence>